<gene>
    <name evidence="1" type="ORF">RJ641_023521</name>
</gene>
<name>A0AAN8UIY7_9MAGN</name>
<reference evidence="1 2" key="1">
    <citation type="submission" date="2023-12" db="EMBL/GenBank/DDBJ databases">
        <title>A high-quality genome assembly for Dillenia turbinata (Dilleniales).</title>
        <authorList>
            <person name="Chanderbali A."/>
        </authorList>
    </citation>
    <scope>NUCLEOTIDE SEQUENCE [LARGE SCALE GENOMIC DNA]</scope>
    <source>
        <strain evidence="1">LSX21</strain>
        <tissue evidence="1">Leaf</tissue>
    </source>
</reference>
<organism evidence="1 2">
    <name type="scientific">Dillenia turbinata</name>
    <dbReference type="NCBI Taxonomy" id="194707"/>
    <lineage>
        <taxon>Eukaryota</taxon>
        <taxon>Viridiplantae</taxon>
        <taxon>Streptophyta</taxon>
        <taxon>Embryophyta</taxon>
        <taxon>Tracheophyta</taxon>
        <taxon>Spermatophyta</taxon>
        <taxon>Magnoliopsida</taxon>
        <taxon>eudicotyledons</taxon>
        <taxon>Gunneridae</taxon>
        <taxon>Pentapetalae</taxon>
        <taxon>Dilleniales</taxon>
        <taxon>Dilleniaceae</taxon>
        <taxon>Dillenia</taxon>
    </lineage>
</organism>
<dbReference type="EMBL" id="JBAMMX010000028">
    <property type="protein sequence ID" value="KAK6911428.1"/>
    <property type="molecule type" value="Genomic_DNA"/>
</dbReference>
<feature type="non-terminal residue" evidence="1">
    <location>
        <position position="104"/>
    </location>
</feature>
<comment type="caution">
    <text evidence="1">The sequence shown here is derived from an EMBL/GenBank/DDBJ whole genome shotgun (WGS) entry which is preliminary data.</text>
</comment>
<evidence type="ECO:0000313" key="2">
    <source>
        <dbReference type="Proteomes" id="UP001370490"/>
    </source>
</evidence>
<accession>A0AAN8UIY7</accession>
<evidence type="ECO:0000313" key="1">
    <source>
        <dbReference type="EMBL" id="KAK6911428.1"/>
    </source>
</evidence>
<proteinExistence type="predicted"/>
<keyword evidence="2" id="KW-1185">Reference proteome</keyword>
<dbReference type="AlphaFoldDB" id="A0AAN8UIY7"/>
<protein>
    <submittedName>
        <fullName evidence="1">Uncharacterized protein</fullName>
    </submittedName>
</protein>
<dbReference type="Proteomes" id="UP001370490">
    <property type="component" value="Unassembled WGS sequence"/>
</dbReference>
<sequence>MIEEDNFISNEVVCNDEDEVKRNVKFLNQQLPQGVICSKESSLSKRLVIEYGYHWLRRFMRQPDEIFLVPYLWLLKVGTIPLFQLQGNKMKRIHSNVGSLRLDK</sequence>